<dbReference type="InterPro" id="IPR032379">
    <property type="entry name" value="DUF4874"/>
</dbReference>
<keyword evidence="1 2" id="KW-0732">Signal</keyword>
<evidence type="ECO:0000259" key="4">
    <source>
        <dbReference type="Pfam" id="PF16173"/>
    </source>
</evidence>
<protein>
    <submittedName>
        <fullName evidence="6">Por secretion system C-terminal sorting domain-containing protein</fullName>
    </submittedName>
</protein>
<evidence type="ECO:0000259" key="5">
    <source>
        <dbReference type="Pfam" id="PF18962"/>
    </source>
</evidence>
<dbReference type="RefSeq" id="WP_073362231.1">
    <property type="nucleotide sequence ID" value="NZ_FQVQ01000004.1"/>
</dbReference>
<dbReference type="OrthoDB" id="9760654at2"/>
<feature type="domain" description="DUF4832" evidence="3">
    <location>
        <begin position="233"/>
        <end position="437"/>
    </location>
</feature>
<dbReference type="Proteomes" id="UP000184147">
    <property type="component" value="Unassembled WGS sequence"/>
</dbReference>
<sequence length="546" mass="61183">MKTFWISLSILFIQWTVAQNSTVNYQPSTEVIANPERGFFKFTETHSNAYTALNTTTLTNYRINQKISLIYRVFYLENFINSPISSAYLAQMQLDFDKVRAAGLKCIIRFAYSDNEDAMQRDASKAMMLTHIQQIAPLLQANEDVISVMQAGFIGLWGEWYYTSQAEFGGWGYNQTDLTPANNNHRKDILNAILNALPASRMVQIRYPAFKQQMYSNTALSSTQGFSQTQVARIGHHNDCFLASATDYGTYENPTTQYPYLEQETKFVPMGGETCAVNLPRSGCATAVEELAKFHWSFMNIDYFPGVINGFESNNCFTDMEKKLGYRFEMRSSTLPQNAVLGATIPVSLRLVNTGYAAPYNARTVALVLKNNTTQQYISLPMNTDPRRWLGTTEIVVSENIPLPTSLPVGNYSVYLHVADASPSLTNRPEYAIRLANQNMWDATTGFNNLNFNINVTAPLALADIANPQAVIYPVPAQDLLTIQLTNIESYTIALYNALGQKITTKKTQQSDKVILDVKGLSNGVYFVDIEKDGIKDTRPIVLGDD</sequence>
<feature type="domain" description="Secretion system C-terminal sorting" evidence="5">
    <location>
        <begin position="472"/>
        <end position="538"/>
    </location>
</feature>
<evidence type="ECO:0000256" key="1">
    <source>
        <dbReference type="ARBA" id="ARBA00022729"/>
    </source>
</evidence>
<feature type="chain" id="PRO_5013336355" evidence="2">
    <location>
        <begin position="19"/>
        <end position="546"/>
    </location>
</feature>
<accession>A0A1M4Z9U7</accession>
<feature type="domain" description="DUF4874" evidence="4">
    <location>
        <begin position="34"/>
        <end position="209"/>
    </location>
</feature>
<proteinExistence type="predicted"/>
<reference evidence="6 7" key="1">
    <citation type="submission" date="2016-11" db="EMBL/GenBank/DDBJ databases">
        <authorList>
            <person name="Jaros S."/>
            <person name="Januszkiewicz K."/>
            <person name="Wedrychowicz H."/>
        </authorList>
    </citation>
    <scope>NUCLEOTIDE SEQUENCE [LARGE SCALE GENOMIC DNA]</scope>
    <source>
        <strain evidence="6 7">DSM 25660</strain>
    </source>
</reference>
<evidence type="ECO:0000259" key="3">
    <source>
        <dbReference type="Pfam" id="PF16116"/>
    </source>
</evidence>
<keyword evidence="7" id="KW-1185">Reference proteome</keyword>
<dbReference type="Pfam" id="PF16116">
    <property type="entry name" value="DUF4832"/>
    <property type="match status" value="1"/>
</dbReference>
<dbReference type="EMBL" id="FQVQ01000004">
    <property type="protein sequence ID" value="SHF14567.1"/>
    <property type="molecule type" value="Genomic_DNA"/>
</dbReference>
<name>A0A1M4Z9U7_9FLAO</name>
<evidence type="ECO:0000256" key="2">
    <source>
        <dbReference type="SAM" id="SignalP"/>
    </source>
</evidence>
<evidence type="ECO:0000313" key="7">
    <source>
        <dbReference type="Proteomes" id="UP000184147"/>
    </source>
</evidence>
<evidence type="ECO:0000313" key="6">
    <source>
        <dbReference type="EMBL" id="SHF14567.1"/>
    </source>
</evidence>
<dbReference type="InterPro" id="IPR026444">
    <property type="entry name" value="Secre_tail"/>
</dbReference>
<gene>
    <name evidence="6" type="ORF">SAMN05444377_10491</name>
</gene>
<dbReference type="AlphaFoldDB" id="A0A1M4Z9U7"/>
<dbReference type="Pfam" id="PF18962">
    <property type="entry name" value="Por_Secre_tail"/>
    <property type="match status" value="1"/>
</dbReference>
<dbReference type="Pfam" id="PF16173">
    <property type="entry name" value="DUF4874"/>
    <property type="match status" value="1"/>
</dbReference>
<dbReference type="InterPro" id="IPR032267">
    <property type="entry name" value="DUF4832"/>
</dbReference>
<dbReference type="NCBIfam" id="TIGR04183">
    <property type="entry name" value="Por_Secre_tail"/>
    <property type="match status" value="1"/>
</dbReference>
<organism evidence="6 7">
    <name type="scientific">Flavobacterium fontis</name>
    <dbReference type="NCBI Taxonomy" id="1124188"/>
    <lineage>
        <taxon>Bacteria</taxon>
        <taxon>Pseudomonadati</taxon>
        <taxon>Bacteroidota</taxon>
        <taxon>Flavobacteriia</taxon>
        <taxon>Flavobacteriales</taxon>
        <taxon>Flavobacteriaceae</taxon>
        <taxon>Flavobacterium</taxon>
    </lineage>
</organism>
<feature type="signal peptide" evidence="2">
    <location>
        <begin position="1"/>
        <end position="18"/>
    </location>
</feature>